<evidence type="ECO:0000313" key="2">
    <source>
        <dbReference type="EMBL" id="GAA52787.1"/>
    </source>
</evidence>
<reference key="2">
    <citation type="submission" date="2011-10" db="EMBL/GenBank/DDBJ databases">
        <title>The genome and transcriptome sequence of Clonorchis sinensis provide insights into the carcinogenic liver fluke.</title>
        <authorList>
            <person name="Wang X."/>
            <person name="Huang Y."/>
            <person name="Chen W."/>
            <person name="Liu H."/>
            <person name="Guo L."/>
            <person name="Chen Y."/>
            <person name="Luo F."/>
            <person name="Zhou W."/>
            <person name="Sun J."/>
            <person name="Mao Q."/>
            <person name="Liang P."/>
            <person name="Zhou C."/>
            <person name="Tian Y."/>
            <person name="Men J."/>
            <person name="Lv X."/>
            <person name="Huang L."/>
            <person name="Zhou J."/>
            <person name="Hu Y."/>
            <person name="Li R."/>
            <person name="Zhang F."/>
            <person name="Lei H."/>
            <person name="Li X."/>
            <person name="Hu X."/>
            <person name="Liang C."/>
            <person name="Xu J."/>
            <person name="Wu Z."/>
            <person name="Yu X."/>
        </authorList>
    </citation>
    <scope>NUCLEOTIDE SEQUENCE</scope>
    <source>
        <strain>Henan</strain>
    </source>
</reference>
<protein>
    <submittedName>
        <fullName evidence="2">Uncharacterized protein</fullName>
    </submittedName>
</protein>
<accession>G7YIK4</accession>
<reference evidence="2" key="1">
    <citation type="journal article" date="2011" name="Genome Biol.">
        <title>The draft genome of the carcinogenic human liver fluke Clonorchis sinensis.</title>
        <authorList>
            <person name="Wang X."/>
            <person name="Chen W."/>
            <person name="Huang Y."/>
            <person name="Sun J."/>
            <person name="Men J."/>
            <person name="Liu H."/>
            <person name="Luo F."/>
            <person name="Guo L."/>
            <person name="Lv X."/>
            <person name="Deng C."/>
            <person name="Zhou C."/>
            <person name="Fan Y."/>
            <person name="Li X."/>
            <person name="Huang L."/>
            <person name="Hu Y."/>
            <person name="Liang C."/>
            <person name="Hu X."/>
            <person name="Xu J."/>
            <person name="Yu X."/>
        </authorList>
    </citation>
    <scope>NUCLEOTIDE SEQUENCE [LARGE SCALE GENOMIC DNA]</scope>
    <source>
        <strain evidence="2">Henan</strain>
    </source>
</reference>
<gene>
    <name evidence="2" type="ORF">CLF_108812</name>
</gene>
<name>G7YIK4_CLOSI</name>
<keyword evidence="3" id="KW-1185">Reference proteome</keyword>
<sequence>MFNALYQILLQHTKTAILVACGVFDIACTARWLRKLNPSTCRPTVMQFLDENDATSFWCHERESVGSDLHEFPDQLSYPSSGMPNRLCRPHKYTDNPLDQQGDQLYNRAARNASITESHRRPITNHRPPCPPVKPVPYGIVPKRVAPSTACTCFDAPMALLYSECSVITLSIEPAPNHSSVSRFIALQDPETSSAPENGLSASPLVKTANVLISPVEPSPGPEKSDAVPLPVRAMTTPDVDSTCARNSPRPAVSPRSTSTKIRLWTQAFIDKAGFRPYVARHDTLLRLLDNKPHETGREYRKSWDFSLTLPTSKLSNDRQSLRVSLECREESTIFRDLSRCKLLIRLFRGHCTRNSYSVACLRSTDGSFITYPVNIADHLNAYSASCYLHFPLKKHSVVRPHTKSGLKQTTFNYREIHHKPLLVRTLERLARGPLTSVLLATNAIDYRQYELLSQRAVNDCQLYFLRRSQQPMMPHALVITSGGVQGSVPGPIFFLLYMNDVIDDVSRGKLCLFAENKNRPHSSPSAKTFTFNQIQQASDSLTRCGCLHLLFLNERTVLLAWLSPDRIKYLVFMVLYYCTSRNYNSLFACHLADLVACTRDGNLVWWWPNSRKYEQALRLARAASRTRSFKSAELYVRI</sequence>
<dbReference type="EMBL" id="DF143353">
    <property type="protein sequence ID" value="GAA52787.1"/>
    <property type="molecule type" value="Genomic_DNA"/>
</dbReference>
<dbReference type="Proteomes" id="UP000008909">
    <property type="component" value="Unassembled WGS sequence"/>
</dbReference>
<evidence type="ECO:0000313" key="3">
    <source>
        <dbReference type="Proteomes" id="UP000008909"/>
    </source>
</evidence>
<evidence type="ECO:0000256" key="1">
    <source>
        <dbReference type="SAM" id="MobiDB-lite"/>
    </source>
</evidence>
<dbReference type="AlphaFoldDB" id="G7YIK4"/>
<feature type="region of interest" description="Disordered" evidence="1">
    <location>
        <begin position="237"/>
        <end position="256"/>
    </location>
</feature>
<organism evidence="2 3">
    <name type="scientific">Clonorchis sinensis</name>
    <name type="common">Chinese liver fluke</name>
    <dbReference type="NCBI Taxonomy" id="79923"/>
    <lineage>
        <taxon>Eukaryota</taxon>
        <taxon>Metazoa</taxon>
        <taxon>Spiralia</taxon>
        <taxon>Lophotrochozoa</taxon>
        <taxon>Platyhelminthes</taxon>
        <taxon>Trematoda</taxon>
        <taxon>Digenea</taxon>
        <taxon>Opisthorchiida</taxon>
        <taxon>Opisthorchiata</taxon>
        <taxon>Opisthorchiidae</taxon>
        <taxon>Clonorchis</taxon>
    </lineage>
</organism>
<proteinExistence type="predicted"/>